<protein>
    <submittedName>
        <fullName evidence="1">Uncharacterized protein</fullName>
    </submittedName>
</protein>
<proteinExistence type="predicted"/>
<dbReference type="Proteomes" id="UP001249851">
    <property type="component" value="Unassembled WGS sequence"/>
</dbReference>
<evidence type="ECO:0000313" key="1">
    <source>
        <dbReference type="EMBL" id="KAK2561425.1"/>
    </source>
</evidence>
<name>A0AAD9V5F7_ACRCE</name>
<sequence>MPENMSLLLLSGETGCSKALSKALSAFGLPSRATKTFLLAIVSECTASNNSQVLSKYWVYEDRGT</sequence>
<comment type="caution">
    <text evidence="1">The sequence shown here is derived from an EMBL/GenBank/DDBJ whole genome shotgun (WGS) entry which is preliminary data.</text>
</comment>
<gene>
    <name evidence="1" type="ORF">P5673_015948</name>
</gene>
<reference evidence="1" key="2">
    <citation type="journal article" date="2023" name="Science">
        <title>Genomic signatures of disease resistance in endangered staghorn corals.</title>
        <authorList>
            <person name="Vollmer S.V."/>
            <person name="Selwyn J.D."/>
            <person name="Despard B.A."/>
            <person name="Roesel C.L."/>
        </authorList>
    </citation>
    <scope>NUCLEOTIDE SEQUENCE</scope>
    <source>
        <strain evidence="1">K2</strain>
    </source>
</reference>
<dbReference type="EMBL" id="JARQWQ010000033">
    <property type="protein sequence ID" value="KAK2561425.1"/>
    <property type="molecule type" value="Genomic_DNA"/>
</dbReference>
<accession>A0AAD9V5F7</accession>
<dbReference type="AlphaFoldDB" id="A0AAD9V5F7"/>
<evidence type="ECO:0000313" key="2">
    <source>
        <dbReference type="Proteomes" id="UP001249851"/>
    </source>
</evidence>
<organism evidence="1 2">
    <name type="scientific">Acropora cervicornis</name>
    <name type="common">Staghorn coral</name>
    <dbReference type="NCBI Taxonomy" id="6130"/>
    <lineage>
        <taxon>Eukaryota</taxon>
        <taxon>Metazoa</taxon>
        <taxon>Cnidaria</taxon>
        <taxon>Anthozoa</taxon>
        <taxon>Hexacorallia</taxon>
        <taxon>Scleractinia</taxon>
        <taxon>Astrocoeniina</taxon>
        <taxon>Acroporidae</taxon>
        <taxon>Acropora</taxon>
    </lineage>
</organism>
<keyword evidence="2" id="KW-1185">Reference proteome</keyword>
<reference evidence="1" key="1">
    <citation type="journal article" date="2023" name="G3 (Bethesda)">
        <title>Whole genome assembly and annotation of the endangered Caribbean coral Acropora cervicornis.</title>
        <authorList>
            <person name="Selwyn J.D."/>
            <person name="Vollmer S.V."/>
        </authorList>
    </citation>
    <scope>NUCLEOTIDE SEQUENCE</scope>
    <source>
        <strain evidence="1">K2</strain>
    </source>
</reference>